<dbReference type="VEuPathDB" id="TriTrypDB:TM35_000242210"/>
<dbReference type="OrthoDB" id="272801at2759"/>
<feature type="region of interest" description="Disordered" evidence="1">
    <location>
        <begin position="360"/>
        <end position="383"/>
    </location>
</feature>
<evidence type="ECO:0000313" key="3">
    <source>
        <dbReference type="Proteomes" id="UP000192257"/>
    </source>
</evidence>
<sequence length="587" mass="67486">METEMADVLSAVAAFRGTEEYAAAFDLEVWKAQQRARLREEMSEERREKEKVKKKEKSREELSELEGLRAELVALAGRLRRREEALQRRVAAFEAREAAADGRRVRVAEQHERHLLAVEARARRQLEEAAVQQEELRAQLRERERTVAHLEERRRAVESEYDSLQRCLARNLTEDEDKARVRVLEEQLATANAAVMKLQLRLKERESELMSVQKERDQLVETSKLYKDQLTQLTQRYGELQEQWHSREQALLEEERRRLEEDKRRHQLASFHLGNEGRTVHRYELLSQQAAENLVTKATREISLTPTGYKDDYRTLLKELQSEVAKELGDMNTKGNKVTTKPKQRLVYAEVNPQKDKGRTISRNIEDEARRRRKKGTATTRKREAIQQPMGNGAHEAVSIAISTDDITSPTLSSLSHREVDFRREPTEPYRSPLEERPLQHEVMEGDDEIDVSSSYCYAEIESCLTEEEERNVLPKNIVGSEGAVDQLPPLAPTGATSGATSVLDVSYDTKLQPPPPLPEDFVQASRALPPPPSRESTRAEMIAFVEKLRANKQKLLDSGVYSEGDTLLREMGEKIALYEDFLARHF</sequence>
<dbReference type="GeneID" id="39987413"/>
<feature type="region of interest" description="Disordered" evidence="1">
    <location>
        <begin position="409"/>
        <end position="432"/>
    </location>
</feature>
<evidence type="ECO:0000256" key="1">
    <source>
        <dbReference type="SAM" id="MobiDB-lite"/>
    </source>
</evidence>
<feature type="region of interest" description="Disordered" evidence="1">
    <location>
        <begin position="40"/>
        <end position="60"/>
    </location>
</feature>
<dbReference type="PANTHER" id="PTHR21574:SF0">
    <property type="entry name" value="CENTROSOMAL PROTEIN OF 120 KDA"/>
    <property type="match status" value="1"/>
</dbReference>
<dbReference type="Proteomes" id="UP000192257">
    <property type="component" value="Unassembled WGS sequence"/>
</dbReference>
<dbReference type="AlphaFoldDB" id="A0A1X0NR42"/>
<dbReference type="GO" id="GO:0010564">
    <property type="term" value="P:regulation of cell cycle process"/>
    <property type="evidence" value="ECO:0007669"/>
    <property type="project" value="TreeGrafter"/>
</dbReference>
<proteinExistence type="predicted"/>
<dbReference type="InterPro" id="IPR039893">
    <property type="entry name" value="CEP120-like"/>
</dbReference>
<evidence type="ECO:0000313" key="2">
    <source>
        <dbReference type="EMBL" id="ORC87071.1"/>
    </source>
</evidence>
<name>A0A1X0NR42_9TRYP</name>
<keyword evidence="3" id="KW-1185">Reference proteome</keyword>
<feature type="compositionally biased region" description="Basic and acidic residues" evidence="1">
    <location>
        <begin position="360"/>
        <end position="370"/>
    </location>
</feature>
<accession>A0A1X0NR42</accession>
<dbReference type="RefSeq" id="XP_028881137.1">
    <property type="nucleotide sequence ID" value="XM_029027633.1"/>
</dbReference>
<dbReference type="PANTHER" id="PTHR21574">
    <property type="entry name" value="CENTROSOMAL PROTEIN OF 120 KDA"/>
    <property type="match status" value="1"/>
</dbReference>
<reference evidence="2 3" key="1">
    <citation type="submission" date="2017-03" db="EMBL/GenBank/DDBJ databases">
        <title>An alternative strategy for trypanosome survival in the mammalian bloodstream revealed through genome and transcriptome analysis of the ubiquitous bovine parasite Trypanosoma (Megatrypanum) theileri.</title>
        <authorList>
            <person name="Kelly S."/>
            <person name="Ivens A."/>
            <person name="Mott A."/>
            <person name="O'Neill E."/>
            <person name="Emms D."/>
            <person name="Macleod O."/>
            <person name="Voorheis P."/>
            <person name="Matthews J."/>
            <person name="Matthews K."/>
            <person name="Carrington M."/>
        </authorList>
    </citation>
    <scope>NUCLEOTIDE SEQUENCE [LARGE SCALE GENOMIC DNA]</scope>
    <source>
        <strain evidence="2">Edinburgh</strain>
    </source>
</reference>
<comment type="caution">
    <text evidence="2">The sequence shown here is derived from an EMBL/GenBank/DDBJ whole genome shotgun (WGS) entry which is preliminary data.</text>
</comment>
<protein>
    <submittedName>
        <fullName evidence="2">Uncharacterized protein</fullName>
    </submittedName>
</protein>
<feature type="compositionally biased region" description="Basic and acidic residues" evidence="1">
    <location>
        <begin position="416"/>
        <end position="432"/>
    </location>
</feature>
<dbReference type="GO" id="GO:0005815">
    <property type="term" value="C:microtubule organizing center"/>
    <property type="evidence" value="ECO:0007669"/>
    <property type="project" value="TreeGrafter"/>
</dbReference>
<gene>
    <name evidence="2" type="ORF">TM35_000242210</name>
</gene>
<dbReference type="EMBL" id="NBCO01000024">
    <property type="protein sequence ID" value="ORC87071.1"/>
    <property type="molecule type" value="Genomic_DNA"/>
</dbReference>
<organism evidence="2 3">
    <name type="scientific">Trypanosoma theileri</name>
    <dbReference type="NCBI Taxonomy" id="67003"/>
    <lineage>
        <taxon>Eukaryota</taxon>
        <taxon>Discoba</taxon>
        <taxon>Euglenozoa</taxon>
        <taxon>Kinetoplastea</taxon>
        <taxon>Metakinetoplastina</taxon>
        <taxon>Trypanosomatida</taxon>
        <taxon>Trypanosomatidae</taxon>
        <taxon>Trypanosoma</taxon>
    </lineage>
</organism>